<dbReference type="PIRSF" id="PIRSF006603">
    <property type="entry name" value="DinF"/>
    <property type="match status" value="1"/>
</dbReference>
<evidence type="ECO:0000313" key="11">
    <source>
        <dbReference type="EMBL" id="RHJ89560.1"/>
    </source>
</evidence>
<dbReference type="RefSeq" id="WP_118333664.1">
    <property type="nucleotide sequence ID" value="NZ_AP025567.1"/>
</dbReference>
<evidence type="ECO:0000256" key="2">
    <source>
        <dbReference type="ARBA" id="ARBA00008417"/>
    </source>
</evidence>
<dbReference type="InterPro" id="IPR045070">
    <property type="entry name" value="MATE_MepA-like"/>
</dbReference>
<feature type="transmembrane region" description="Helical" evidence="10">
    <location>
        <begin position="196"/>
        <end position="218"/>
    </location>
</feature>
<feature type="transmembrane region" description="Helical" evidence="10">
    <location>
        <begin position="173"/>
        <end position="190"/>
    </location>
</feature>
<evidence type="ECO:0000256" key="5">
    <source>
        <dbReference type="ARBA" id="ARBA00022475"/>
    </source>
</evidence>
<dbReference type="InterPro" id="IPR051327">
    <property type="entry name" value="MATE_MepA_subfamily"/>
</dbReference>
<sequence length="458" mass="49554">MNQQKEERNPLETEPITRLIAKYSIPTALTLMVNYLYNIVDQIFVGQGVGVTGMAATNVAFPLTIIAIAIALLIGDGCAANISLCLGRKQQEMADRTVSHAVTLLIASGVVILLLCSILAPQIVTLFGSTDTAFQSSLTYTRTIAWGLPFLMFSSALTAIIRADGNPQYTMKCMMVGAAINLVLDPIFIFGLKMGVFGAGIATVIGQAAAGLLCFAYVKKLKTVHILKSALKPTWQLTRQILALGFPSLLTQIMTAVVQITMNNLMTIYGAQSVYGSDTALSAYGMMMKVYQIAHSMFVGVSSATQPINGYNFGAKLYDRVKQTYKLAAVIALIVSVVWFAIYQLFSKQIGMLFVSGDALYADCAQHIFRIYMMAFFLYGLHMVTASFLQGIGKPVKALLIPLSRQAIFLIPLAIILSGKFGLDGALFAAPIADTLVFVLSLALAAGEFRSWKHQQIS</sequence>
<feature type="transmembrane region" description="Helical" evidence="10">
    <location>
        <begin position="144"/>
        <end position="161"/>
    </location>
</feature>
<evidence type="ECO:0000256" key="10">
    <source>
        <dbReference type="SAM" id="Phobius"/>
    </source>
</evidence>
<evidence type="ECO:0000256" key="9">
    <source>
        <dbReference type="ARBA" id="ARBA00023251"/>
    </source>
</evidence>
<keyword evidence="7 10" id="KW-1133">Transmembrane helix</keyword>
<dbReference type="NCBIfam" id="TIGR00797">
    <property type="entry name" value="matE"/>
    <property type="match status" value="1"/>
</dbReference>
<keyword evidence="5" id="KW-1003">Cell membrane</keyword>
<protein>
    <recommendedName>
        <fullName evidence="3">Multidrug export protein MepA</fullName>
    </recommendedName>
</protein>
<keyword evidence="6 10" id="KW-0812">Transmembrane</keyword>
<evidence type="ECO:0000256" key="6">
    <source>
        <dbReference type="ARBA" id="ARBA00022692"/>
    </source>
</evidence>
<feature type="transmembrane region" description="Helical" evidence="10">
    <location>
        <begin position="60"/>
        <end position="86"/>
    </location>
</feature>
<comment type="subcellular location">
    <subcellularLocation>
        <location evidence="1">Cell membrane</location>
        <topology evidence="1">Multi-pass membrane protein</topology>
    </subcellularLocation>
</comment>
<feature type="transmembrane region" description="Helical" evidence="10">
    <location>
        <begin position="367"/>
        <end position="386"/>
    </location>
</feature>
<dbReference type="OrthoDB" id="9811110at2"/>
<comment type="caution">
    <text evidence="11">The sequence shown here is derived from an EMBL/GenBank/DDBJ whole genome shotgun (WGS) entry which is preliminary data.</text>
</comment>
<dbReference type="CDD" id="cd13143">
    <property type="entry name" value="MATE_MepA_like"/>
    <property type="match status" value="1"/>
</dbReference>
<evidence type="ECO:0000256" key="3">
    <source>
        <dbReference type="ARBA" id="ARBA00022106"/>
    </source>
</evidence>
<dbReference type="GO" id="GO:0046677">
    <property type="term" value="P:response to antibiotic"/>
    <property type="evidence" value="ECO:0007669"/>
    <property type="project" value="UniProtKB-KW"/>
</dbReference>
<dbReference type="GO" id="GO:0042910">
    <property type="term" value="F:xenobiotic transmembrane transporter activity"/>
    <property type="evidence" value="ECO:0007669"/>
    <property type="project" value="InterPro"/>
</dbReference>
<dbReference type="Proteomes" id="UP000284841">
    <property type="component" value="Unassembled WGS sequence"/>
</dbReference>
<feature type="transmembrane region" description="Helical" evidence="10">
    <location>
        <begin position="98"/>
        <end position="124"/>
    </location>
</feature>
<dbReference type="InterPro" id="IPR048279">
    <property type="entry name" value="MdtK-like"/>
</dbReference>
<dbReference type="GO" id="GO:0005886">
    <property type="term" value="C:plasma membrane"/>
    <property type="evidence" value="ECO:0007669"/>
    <property type="project" value="UniProtKB-SubCell"/>
</dbReference>
<evidence type="ECO:0000313" key="12">
    <source>
        <dbReference type="Proteomes" id="UP000284841"/>
    </source>
</evidence>
<feature type="transmembrane region" description="Helical" evidence="10">
    <location>
        <begin position="398"/>
        <end position="419"/>
    </location>
</feature>
<accession>A0A415E7B1</accession>
<keyword evidence="9" id="KW-0046">Antibiotic resistance</keyword>
<dbReference type="Pfam" id="PF01554">
    <property type="entry name" value="MatE"/>
    <property type="match status" value="2"/>
</dbReference>
<evidence type="ECO:0000256" key="1">
    <source>
        <dbReference type="ARBA" id="ARBA00004651"/>
    </source>
</evidence>
<gene>
    <name evidence="11" type="ORF">DW099_03020</name>
</gene>
<dbReference type="STRING" id="1776384.GCA_900086585_02914"/>
<evidence type="ECO:0000256" key="8">
    <source>
        <dbReference type="ARBA" id="ARBA00023136"/>
    </source>
</evidence>
<dbReference type="PANTHER" id="PTHR43823">
    <property type="entry name" value="SPORULATION PROTEIN YKVU"/>
    <property type="match status" value="1"/>
</dbReference>
<evidence type="ECO:0000256" key="7">
    <source>
        <dbReference type="ARBA" id="ARBA00022989"/>
    </source>
</evidence>
<dbReference type="InterPro" id="IPR002528">
    <property type="entry name" value="MATE_fam"/>
</dbReference>
<comment type="similarity">
    <text evidence="2">Belongs to the multi antimicrobial extrusion (MATE) (TC 2.A.66.1) family. MepA subfamily.</text>
</comment>
<organism evidence="11 12">
    <name type="scientific">Emergencia timonensis</name>
    <dbReference type="NCBI Taxonomy" id="1776384"/>
    <lineage>
        <taxon>Bacteria</taxon>
        <taxon>Bacillati</taxon>
        <taxon>Bacillota</taxon>
        <taxon>Clostridia</taxon>
        <taxon>Peptostreptococcales</taxon>
        <taxon>Anaerovoracaceae</taxon>
        <taxon>Emergencia</taxon>
    </lineage>
</organism>
<reference evidence="11 12" key="1">
    <citation type="submission" date="2018-08" db="EMBL/GenBank/DDBJ databases">
        <title>A genome reference for cultivated species of the human gut microbiota.</title>
        <authorList>
            <person name="Zou Y."/>
            <person name="Xue W."/>
            <person name="Luo G."/>
        </authorList>
    </citation>
    <scope>NUCLEOTIDE SEQUENCE [LARGE SCALE GENOMIC DNA]</scope>
    <source>
        <strain evidence="11 12">AM07-24</strain>
    </source>
</reference>
<dbReference type="GO" id="GO:0015297">
    <property type="term" value="F:antiporter activity"/>
    <property type="evidence" value="ECO:0007669"/>
    <property type="project" value="InterPro"/>
</dbReference>
<dbReference type="PANTHER" id="PTHR43823:SF3">
    <property type="entry name" value="MULTIDRUG EXPORT PROTEIN MEPA"/>
    <property type="match status" value="1"/>
</dbReference>
<feature type="transmembrane region" description="Helical" evidence="10">
    <location>
        <begin position="20"/>
        <end position="40"/>
    </location>
</feature>
<feature type="transmembrane region" description="Helical" evidence="10">
    <location>
        <begin position="327"/>
        <end position="347"/>
    </location>
</feature>
<keyword evidence="8 10" id="KW-0472">Membrane</keyword>
<keyword evidence="4" id="KW-0813">Transport</keyword>
<dbReference type="EMBL" id="QRMS01000001">
    <property type="protein sequence ID" value="RHJ89560.1"/>
    <property type="molecule type" value="Genomic_DNA"/>
</dbReference>
<dbReference type="AlphaFoldDB" id="A0A415E7B1"/>
<proteinExistence type="inferred from homology"/>
<name>A0A415E7B1_9FIRM</name>
<feature type="transmembrane region" description="Helical" evidence="10">
    <location>
        <begin position="425"/>
        <end position="446"/>
    </location>
</feature>
<keyword evidence="12" id="KW-1185">Reference proteome</keyword>
<evidence type="ECO:0000256" key="4">
    <source>
        <dbReference type="ARBA" id="ARBA00022448"/>
    </source>
</evidence>